<organism evidence="1 2">
    <name type="scientific">Halosquirtibacter laminarini</name>
    <dbReference type="NCBI Taxonomy" id="3374600"/>
    <lineage>
        <taxon>Bacteria</taxon>
        <taxon>Pseudomonadati</taxon>
        <taxon>Bacteroidota</taxon>
        <taxon>Bacteroidia</taxon>
        <taxon>Marinilabiliales</taxon>
        <taxon>Prolixibacteraceae</taxon>
        <taxon>Halosquirtibacter</taxon>
    </lineage>
</organism>
<keyword evidence="2" id="KW-1185">Reference proteome</keyword>
<sequence length="344" mass="40122">MKRDSIVYEHSFDLLRVIACMMVILVHCSARFIMFPSEEEMAPFLISNFYNSFSRVTIPLFVLMSGRFALSRYMKMDISEFYSKIWVKRIVFPTLFWGILYTLYRMLQGGVAVYLREPFNFLEPIKDFLMGYPFIHLWYMYMLIGLYGVIPILGILREKIGLDNFFYVAVALTILAIPIDNFSTLFWLVRFVCFLGYFMLGYCLKYTPKRLFSPKELMLWWLICSILTWLITSYCGLHGEGEVTDFLYGFFSPITIVGAVALYLLFNGIKNYKGSAMIASLSKHSLYIYLIHAGVLSIFENVIFRFCGLKPNPIWYVPTIALVVFFISYGLSLLFVRMKSQICK</sequence>
<accession>A0AC61NCV9</accession>
<proteinExistence type="predicted"/>
<reference evidence="1" key="1">
    <citation type="submission" date="2021-08" db="EMBL/GenBank/DDBJ databases">
        <title>Novel anaerobic bacterium isolated from sea squirt in East Sea, Republic of Korea.</title>
        <authorList>
            <person name="Nguyen T.H."/>
            <person name="Li Z."/>
            <person name="Lee Y.-J."/>
            <person name="Ko J."/>
            <person name="Kim S.-G."/>
        </authorList>
    </citation>
    <scope>NUCLEOTIDE SEQUENCE</scope>
    <source>
        <strain evidence="1">KCTC 25031</strain>
    </source>
</reference>
<keyword evidence="1" id="KW-0012">Acyltransferase</keyword>
<dbReference type="EMBL" id="CP081303">
    <property type="protein sequence ID" value="QZE13353.1"/>
    <property type="molecule type" value="Genomic_DNA"/>
</dbReference>
<protein>
    <submittedName>
        <fullName evidence="1">Acyltransferase family protein</fullName>
    </submittedName>
</protein>
<evidence type="ECO:0000313" key="1">
    <source>
        <dbReference type="EMBL" id="QZE13353.1"/>
    </source>
</evidence>
<gene>
    <name evidence="1" type="ORF">K4L44_12245</name>
</gene>
<dbReference type="Proteomes" id="UP000826212">
    <property type="component" value="Chromosome"/>
</dbReference>
<evidence type="ECO:0000313" key="2">
    <source>
        <dbReference type="Proteomes" id="UP000826212"/>
    </source>
</evidence>
<keyword evidence="1" id="KW-0808">Transferase</keyword>
<name>A0AC61NCV9_9BACT</name>